<accession>V7I0I5</accession>
<dbReference type="PATRIC" id="fig|994573.3.peg.2737"/>
<evidence type="ECO:0000256" key="1">
    <source>
        <dbReference type="ARBA" id="ARBA00010838"/>
    </source>
</evidence>
<dbReference type="STRING" id="994573.T472_0214550"/>
<dbReference type="InterPro" id="IPR017853">
    <property type="entry name" value="GH"/>
</dbReference>
<name>V7I0I5_9CLOT</name>
<dbReference type="GO" id="GO:0016052">
    <property type="term" value="P:carbohydrate catabolic process"/>
    <property type="evidence" value="ECO:0007669"/>
    <property type="project" value="TreeGrafter"/>
</dbReference>
<evidence type="ECO:0000256" key="3">
    <source>
        <dbReference type="ARBA" id="ARBA00023295"/>
    </source>
</evidence>
<dbReference type="eggNOG" id="COG2723">
    <property type="taxonomic scope" value="Bacteria"/>
</dbReference>
<comment type="similarity">
    <text evidence="1 5">Belongs to the glycosyl hydrolase 1 family.</text>
</comment>
<sequence length="495" mass="57243">MHRSFPEGFLWGGAIAANQCEGGWNKGGKGISVSDVARFKDPETMKDLNDVHSFCDITDEEIRQALDCIDDNQYPKRHGIDFYNRYKEDIALLAGMGFKVFRLSIAWSRIYPNGDDAIPNEEGLQFYDAVFDECLKYGIEPLVTMSHYEPPLQFCMKYNGWYDRRSIEFFTRYVNTITKRYAKKVKYWLTFNEIDSILRHPFMTGGLIESRFAPDKFEEVEYQAMHHQFVASALATKICHENIPDSMVGCMLTKRTIYPYSCRPVDILKTQQEMRSIFAFSDTQVRGEYPAYLLSMYKNKGFDLKIEPEDIEVMKMYPVDFVSFSYYSSTCAASDITNLETGLENTARGVLNPHLNRNDWGWAIDPIGLRVSMVDLYDRYCKPLFIVENGLGARDIVEPDGSIHDDYRIDYFKAHFKSMYDAMTEDGVELLGYTSWAPIDLISNSTNQMSKRYGFVYVDLDDKGNGTYKRIRKDSYDWYKEVISTNGASILNKEE</sequence>
<evidence type="ECO:0000313" key="7">
    <source>
        <dbReference type="EMBL" id="ETA79740.1"/>
    </source>
</evidence>
<dbReference type="Pfam" id="PF00232">
    <property type="entry name" value="Glyco_hydro_1"/>
    <property type="match status" value="1"/>
</dbReference>
<dbReference type="AlphaFoldDB" id="V7I0I5"/>
<dbReference type="PANTHER" id="PTHR10353">
    <property type="entry name" value="GLYCOSYL HYDROLASE"/>
    <property type="match status" value="1"/>
</dbReference>
<dbReference type="PROSITE" id="PS00653">
    <property type="entry name" value="GLYCOSYL_HYDROL_F1_2"/>
    <property type="match status" value="1"/>
</dbReference>
<proteinExistence type="inferred from homology"/>
<dbReference type="InterPro" id="IPR001360">
    <property type="entry name" value="Glyco_hydro_1"/>
</dbReference>
<dbReference type="PANTHER" id="PTHR10353:SF122">
    <property type="entry name" value="6-PHOSPHO-BETA-GLUCOSIDASE ASCB-RELATED"/>
    <property type="match status" value="1"/>
</dbReference>
<gene>
    <name evidence="7" type="ORF">T472_0214550</name>
</gene>
<dbReference type="PRINTS" id="PR00131">
    <property type="entry name" value="GLHYDRLASE1"/>
</dbReference>
<comment type="caution">
    <text evidence="7">The sequence shown here is derived from an EMBL/GenBank/DDBJ whole genome shotgun (WGS) entry which is preliminary data.</text>
</comment>
<dbReference type="Proteomes" id="UP000017747">
    <property type="component" value="Unassembled WGS sequence"/>
</dbReference>
<keyword evidence="3 6" id="KW-0326">Glycosidase</keyword>
<dbReference type="PROSITE" id="PS00572">
    <property type="entry name" value="GLYCOSYL_HYDROL_F1_1"/>
    <property type="match status" value="1"/>
</dbReference>
<evidence type="ECO:0000256" key="5">
    <source>
        <dbReference type="RuleBase" id="RU003690"/>
    </source>
</evidence>
<keyword evidence="8" id="KW-1185">Reference proteome</keyword>
<organism evidence="7 8">
    <name type="scientific">Youngiibacter fragilis 232.1</name>
    <dbReference type="NCBI Taxonomy" id="994573"/>
    <lineage>
        <taxon>Bacteria</taxon>
        <taxon>Bacillati</taxon>
        <taxon>Bacillota</taxon>
        <taxon>Clostridia</taxon>
        <taxon>Eubacteriales</taxon>
        <taxon>Clostridiaceae</taxon>
        <taxon>Youngiibacter</taxon>
    </lineage>
</organism>
<evidence type="ECO:0000313" key="8">
    <source>
        <dbReference type="Proteomes" id="UP000017747"/>
    </source>
</evidence>
<keyword evidence="2 6" id="KW-0378">Hydrolase</keyword>
<dbReference type="SUPFAM" id="SSF51445">
    <property type="entry name" value="(Trans)glycosidases"/>
    <property type="match status" value="1"/>
</dbReference>
<evidence type="ECO:0000256" key="6">
    <source>
        <dbReference type="RuleBase" id="RU004468"/>
    </source>
</evidence>
<dbReference type="FunFam" id="3.20.20.80:FF:000004">
    <property type="entry name" value="Beta-glucosidase 6-phospho-beta-glucosidase"/>
    <property type="match status" value="1"/>
</dbReference>
<dbReference type="InterPro" id="IPR018120">
    <property type="entry name" value="Glyco_hydro_1_AS"/>
</dbReference>
<evidence type="ECO:0000256" key="4">
    <source>
        <dbReference type="PROSITE-ProRule" id="PRU10055"/>
    </source>
</evidence>
<dbReference type="InterPro" id="IPR033132">
    <property type="entry name" value="GH_1_N_CS"/>
</dbReference>
<evidence type="ECO:0000256" key="2">
    <source>
        <dbReference type="ARBA" id="ARBA00022801"/>
    </source>
</evidence>
<dbReference type="RefSeq" id="WP_023383849.1">
    <property type="nucleotide sequence ID" value="NZ_AXUN02000198.1"/>
</dbReference>
<dbReference type="OrthoDB" id="2339329at2"/>
<protein>
    <submittedName>
        <fullName evidence="7">6-phospho-beta-glucosidase</fullName>
    </submittedName>
</protein>
<dbReference type="GO" id="GO:0005829">
    <property type="term" value="C:cytosol"/>
    <property type="evidence" value="ECO:0007669"/>
    <property type="project" value="TreeGrafter"/>
</dbReference>
<reference evidence="7 8" key="1">
    <citation type="journal article" date="2014" name="Genome Announc.">
        <title>Genome Sequence of Youngiibacter fragilis, the Type Strain of the Genus Youngiibacter.</title>
        <authorList>
            <person name="Wawrik C.B."/>
            <person name="Callaghan A.V."/>
            <person name="Stamps B.W."/>
            <person name="Wawrik B."/>
        </authorList>
    </citation>
    <scope>NUCLEOTIDE SEQUENCE [LARGE SCALE GENOMIC DNA]</scope>
    <source>
        <strain evidence="7 8">232.1</strain>
    </source>
</reference>
<dbReference type="GO" id="GO:0008422">
    <property type="term" value="F:beta-glucosidase activity"/>
    <property type="evidence" value="ECO:0007669"/>
    <property type="project" value="TreeGrafter"/>
</dbReference>
<dbReference type="EMBL" id="AXUN02000198">
    <property type="protein sequence ID" value="ETA79740.1"/>
    <property type="molecule type" value="Genomic_DNA"/>
</dbReference>
<feature type="active site" description="Nucleophile" evidence="4">
    <location>
        <position position="388"/>
    </location>
</feature>
<dbReference type="Gene3D" id="3.20.20.80">
    <property type="entry name" value="Glycosidases"/>
    <property type="match status" value="1"/>
</dbReference>